<evidence type="ECO:0000313" key="15">
    <source>
        <dbReference type="EMBL" id="NLJ18985.1"/>
    </source>
</evidence>
<dbReference type="PANTHER" id="PTHR32309">
    <property type="entry name" value="TYROSINE-PROTEIN KINASE"/>
    <property type="match status" value="1"/>
</dbReference>
<feature type="domain" description="Tyrosine-protein kinase G-rich" evidence="14">
    <location>
        <begin position="137"/>
        <end position="191"/>
    </location>
</feature>
<keyword evidence="6 12" id="KW-0812">Transmembrane</keyword>
<comment type="function">
    <text evidence="11">Required for CpsD phosphorylation. Involved in the regulation of capsular polysaccharide biosynthesis. May be part of a complex that directs the coordinated polymerization and export to the cell surface of the capsular polysaccharide.</text>
</comment>
<dbReference type="PANTHER" id="PTHR32309:SF13">
    <property type="entry name" value="FERRIC ENTEROBACTIN TRANSPORT PROTEIN FEPE"/>
    <property type="match status" value="1"/>
</dbReference>
<dbReference type="Pfam" id="PF13807">
    <property type="entry name" value="GNVR"/>
    <property type="match status" value="1"/>
</dbReference>
<accession>A0A7X8C4W3</accession>
<keyword evidence="7" id="KW-0972">Capsule biogenesis/degradation</keyword>
<dbReference type="Pfam" id="PF02706">
    <property type="entry name" value="Wzz"/>
    <property type="match status" value="1"/>
</dbReference>
<comment type="subcellular location">
    <subcellularLocation>
        <location evidence="1">Cell membrane</location>
        <topology evidence="1">Multi-pass membrane protein</topology>
    </subcellularLocation>
</comment>
<feature type="transmembrane region" description="Helical" evidence="12">
    <location>
        <begin position="174"/>
        <end position="195"/>
    </location>
</feature>
<evidence type="ECO:0000256" key="4">
    <source>
        <dbReference type="ARBA" id="ARBA00020739"/>
    </source>
</evidence>
<gene>
    <name evidence="15" type="ORF">GX355_09000</name>
</gene>
<comment type="caution">
    <text evidence="15">The sequence shown here is derived from an EMBL/GenBank/DDBJ whole genome shotgun (WGS) entry which is preliminary data.</text>
</comment>
<dbReference type="InterPro" id="IPR032807">
    <property type="entry name" value="GNVR"/>
</dbReference>
<feature type="domain" description="Polysaccharide chain length determinant N-terminal" evidence="13">
    <location>
        <begin position="3"/>
        <end position="91"/>
    </location>
</feature>
<evidence type="ECO:0000256" key="6">
    <source>
        <dbReference type="ARBA" id="ARBA00022692"/>
    </source>
</evidence>
<keyword evidence="8 12" id="KW-1133">Transmembrane helix</keyword>
<evidence type="ECO:0000256" key="11">
    <source>
        <dbReference type="ARBA" id="ARBA00045736"/>
    </source>
</evidence>
<keyword evidence="9 12" id="KW-0472">Membrane</keyword>
<evidence type="ECO:0000259" key="14">
    <source>
        <dbReference type="Pfam" id="PF13807"/>
    </source>
</evidence>
<evidence type="ECO:0000256" key="7">
    <source>
        <dbReference type="ARBA" id="ARBA00022903"/>
    </source>
</evidence>
<evidence type="ECO:0000256" key="5">
    <source>
        <dbReference type="ARBA" id="ARBA00022475"/>
    </source>
</evidence>
<evidence type="ECO:0000256" key="2">
    <source>
        <dbReference type="ARBA" id="ARBA00005132"/>
    </source>
</evidence>
<keyword evidence="5" id="KW-1003">Cell membrane</keyword>
<name>A0A7X8C4W3_9LACT</name>
<dbReference type="GO" id="GO:0000271">
    <property type="term" value="P:polysaccharide biosynthetic process"/>
    <property type="evidence" value="ECO:0007669"/>
    <property type="project" value="UniProtKB-KW"/>
</dbReference>
<evidence type="ECO:0000256" key="8">
    <source>
        <dbReference type="ARBA" id="ARBA00022989"/>
    </source>
</evidence>
<dbReference type="GO" id="GO:0005886">
    <property type="term" value="C:plasma membrane"/>
    <property type="evidence" value="ECO:0007669"/>
    <property type="project" value="UniProtKB-SubCell"/>
</dbReference>
<evidence type="ECO:0000313" key="16">
    <source>
        <dbReference type="Proteomes" id="UP000541058"/>
    </source>
</evidence>
<evidence type="ECO:0000256" key="10">
    <source>
        <dbReference type="ARBA" id="ARBA00023169"/>
    </source>
</evidence>
<dbReference type="Proteomes" id="UP000541058">
    <property type="component" value="Unassembled WGS sequence"/>
</dbReference>
<sequence length="227" mass="25212">MLEINIKDLIRLVFSKWWVFVSCILISGSAAYIWTNYFTVPVYSSSTTLYVGKNIESEGIQTSDLSLGTILIQDYRELAKSKLVAREVIEEMGLQNMSPASLAGKIGVSQKNESRVIQISVNDTNPQMAMELTNKVAEVLQKKIIEIMQIENVQIIDRAELQPYPISPNEKLNYLVGIILGLIAGMGIILLIIYLDNTIKTPEDIKKHLNLPVIGTIPSFKAGKSGV</sequence>
<evidence type="ECO:0000256" key="12">
    <source>
        <dbReference type="SAM" id="Phobius"/>
    </source>
</evidence>
<dbReference type="GO" id="GO:0004713">
    <property type="term" value="F:protein tyrosine kinase activity"/>
    <property type="evidence" value="ECO:0007669"/>
    <property type="project" value="TreeGrafter"/>
</dbReference>
<evidence type="ECO:0000256" key="3">
    <source>
        <dbReference type="ARBA" id="ARBA00006683"/>
    </source>
</evidence>
<comment type="pathway">
    <text evidence="2">Capsule biogenesis; capsule polysaccharide biosynthesis.</text>
</comment>
<comment type="similarity">
    <text evidence="3">Belongs to the CpsC/CapA family.</text>
</comment>
<organism evidence="15 16">
    <name type="scientific">Globicatella sulfidifaciens</name>
    <dbReference type="NCBI Taxonomy" id="136093"/>
    <lineage>
        <taxon>Bacteria</taxon>
        <taxon>Bacillati</taxon>
        <taxon>Bacillota</taxon>
        <taxon>Bacilli</taxon>
        <taxon>Lactobacillales</taxon>
        <taxon>Aerococcaceae</taxon>
        <taxon>Globicatella</taxon>
    </lineage>
</organism>
<dbReference type="AlphaFoldDB" id="A0A7X8C4W3"/>
<evidence type="ECO:0000256" key="9">
    <source>
        <dbReference type="ARBA" id="ARBA00023136"/>
    </source>
</evidence>
<dbReference type="EMBL" id="JAAYSM010000309">
    <property type="protein sequence ID" value="NLJ18985.1"/>
    <property type="molecule type" value="Genomic_DNA"/>
</dbReference>
<evidence type="ECO:0000259" key="13">
    <source>
        <dbReference type="Pfam" id="PF02706"/>
    </source>
</evidence>
<dbReference type="InterPro" id="IPR050445">
    <property type="entry name" value="Bact_polysacc_biosynth/exp"/>
</dbReference>
<dbReference type="InterPro" id="IPR003856">
    <property type="entry name" value="LPS_length_determ_N"/>
</dbReference>
<keyword evidence="10" id="KW-0270">Exopolysaccharide synthesis</keyword>
<reference evidence="15 16" key="1">
    <citation type="journal article" date="2020" name="Biotechnol. Biofuels">
        <title>New insights from the biogas microbiome by comprehensive genome-resolved metagenomics of nearly 1600 species originating from multiple anaerobic digesters.</title>
        <authorList>
            <person name="Campanaro S."/>
            <person name="Treu L."/>
            <person name="Rodriguez-R L.M."/>
            <person name="Kovalovszki A."/>
            <person name="Ziels R.M."/>
            <person name="Maus I."/>
            <person name="Zhu X."/>
            <person name="Kougias P.G."/>
            <person name="Basile A."/>
            <person name="Luo G."/>
            <person name="Schluter A."/>
            <person name="Konstantinidis K.T."/>
            <person name="Angelidaki I."/>
        </authorList>
    </citation>
    <scope>NUCLEOTIDE SEQUENCE [LARGE SCALE GENOMIC DNA]</scope>
    <source>
        <strain evidence="15">AS23ysBPME_34</strain>
    </source>
</reference>
<protein>
    <recommendedName>
        <fullName evidence="4">Capsular polysaccharide biosynthesis protein CpsC</fullName>
    </recommendedName>
</protein>
<feature type="transmembrane region" description="Helical" evidence="12">
    <location>
        <begin position="12"/>
        <end position="34"/>
    </location>
</feature>
<evidence type="ECO:0000256" key="1">
    <source>
        <dbReference type="ARBA" id="ARBA00004651"/>
    </source>
</evidence>
<proteinExistence type="inferred from homology"/>